<evidence type="ECO:0000313" key="2">
    <source>
        <dbReference type="EMBL" id="PYH42855.1"/>
    </source>
</evidence>
<keyword evidence="3" id="KW-1185">Reference proteome</keyword>
<evidence type="ECO:0008006" key="4">
    <source>
        <dbReference type="Google" id="ProtNLM"/>
    </source>
</evidence>
<feature type="region of interest" description="Disordered" evidence="1">
    <location>
        <begin position="29"/>
        <end position="90"/>
    </location>
</feature>
<dbReference type="AlphaFoldDB" id="A0A318Z6E7"/>
<dbReference type="EMBL" id="KZ821248">
    <property type="protein sequence ID" value="PYH42855.1"/>
    <property type="molecule type" value="Genomic_DNA"/>
</dbReference>
<dbReference type="Gene3D" id="3.30.710.10">
    <property type="entry name" value="Potassium Channel Kv1.1, Chain A"/>
    <property type="match status" value="1"/>
</dbReference>
<sequence length="427" mass="47468">MNSPTHIIDPDGEAIIVLRNPNSSFAETGAREITQSPSPPSTEADSMGSIAGVIRNGNAESHLQKPTVNPPQVEGAADELTPAEEPPLRTVPEEAVPEEAVPEEAGPEELPAPFEDPVEMDHAVNESILENPLHADIDDKPAEPCFRIQVSAKHLILASSVFKRILTGGWKESVQYLKQGSVEIEAESWDLEALLIVLRVIHCQFSHIPQKLDLEMLAKVAVITDYYECKEAINLPASIWIPALAEPIPTPSSRDLTLWIWVSCFFQVPGWFNQATSTAISCSTDRISNLGLPIPTSLMKSINDRRETAIGAFIHELHTMRDEYLHDIRGCSYECRCIMYGALSKNLQSNSLLQLPVPPFSSFSYRRLISDAKSWICPDLVERSSFYRDNHSYSCQQSSFQHLFSGHRDTIDGLELNDYVCDKTKTG</sequence>
<feature type="compositionally biased region" description="Polar residues" evidence="1">
    <location>
        <begin position="58"/>
        <end position="67"/>
    </location>
</feature>
<evidence type="ECO:0000313" key="3">
    <source>
        <dbReference type="Proteomes" id="UP000248349"/>
    </source>
</evidence>
<name>A0A318Z6E7_9EURO</name>
<evidence type="ECO:0000256" key="1">
    <source>
        <dbReference type="SAM" id="MobiDB-lite"/>
    </source>
</evidence>
<dbReference type="RefSeq" id="XP_025428837.1">
    <property type="nucleotide sequence ID" value="XM_025578271.1"/>
</dbReference>
<reference evidence="2 3" key="1">
    <citation type="submission" date="2016-12" db="EMBL/GenBank/DDBJ databases">
        <title>The genomes of Aspergillus section Nigri reveals drivers in fungal speciation.</title>
        <authorList>
            <consortium name="DOE Joint Genome Institute"/>
            <person name="Vesth T.C."/>
            <person name="Nybo J."/>
            <person name="Theobald S."/>
            <person name="Brandl J."/>
            <person name="Frisvad J.C."/>
            <person name="Nielsen K.F."/>
            <person name="Lyhne E.K."/>
            <person name="Kogle M.E."/>
            <person name="Kuo A."/>
            <person name="Riley R."/>
            <person name="Clum A."/>
            <person name="Nolan M."/>
            <person name="Lipzen A."/>
            <person name="Salamov A."/>
            <person name="Henrissat B."/>
            <person name="Wiebenga A."/>
            <person name="De Vries R.P."/>
            <person name="Grigoriev I.V."/>
            <person name="Mortensen U.H."/>
            <person name="Andersen M.R."/>
            <person name="Baker S.E."/>
        </authorList>
    </citation>
    <scope>NUCLEOTIDE SEQUENCE [LARGE SCALE GENOMIC DNA]</scope>
    <source>
        <strain evidence="2 3">JOP 1030-1</strain>
    </source>
</reference>
<dbReference type="Proteomes" id="UP000248349">
    <property type="component" value="Unassembled WGS sequence"/>
</dbReference>
<protein>
    <recommendedName>
        <fullName evidence="4">BTB domain-containing protein</fullName>
    </recommendedName>
</protein>
<dbReference type="OrthoDB" id="5326346at2759"/>
<organism evidence="2 3">
    <name type="scientific">Aspergillus saccharolyticus JOP 1030-1</name>
    <dbReference type="NCBI Taxonomy" id="1450539"/>
    <lineage>
        <taxon>Eukaryota</taxon>
        <taxon>Fungi</taxon>
        <taxon>Dikarya</taxon>
        <taxon>Ascomycota</taxon>
        <taxon>Pezizomycotina</taxon>
        <taxon>Eurotiomycetes</taxon>
        <taxon>Eurotiomycetidae</taxon>
        <taxon>Eurotiales</taxon>
        <taxon>Aspergillaceae</taxon>
        <taxon>Aspergillus</taxon>
        <taxon>Aspergillus subgen. Circumdati</taxon>
    </lineage>
</organism>
<gene>
    <name evidence="2" type="ORF">BP01DRAFT_393882</name>
</gene>
<dbReference type="STRING" id="1450539.A0A318Z6E7"/>
<proteinExistence type="predicted"/>
<accession>A0A318Z6E7</accession>
<dbReference type="GeneID" id="37079500"/>
<feature type="compositionally biased region" description="Polar residues" evidence="1">
    <location>
        <begin position="33"/>
        <end position="44"/>
    </location>
</feature>
<dbReference type="InterPro" id="IPR011333">
    <property type="entry name" value="SKP1/BTB/POZ_sf"/>
</dbReference>